<dbReference type="EMBL" id="WXEX01000001">
    <property type="protein sequence ID" value="MZP41641.1"/>
    <property type="molecule type" value="Genomic_DNA"/>
</dbReference>
<keyword evidence="3" id="KW-1185">Reference proteome</keyword>
<dbReference type="AlphaFoldDB" id="A0A845L7T4"/>
<evidence type="ECO:0000259" key="1">
    <source>
        <dbReference type="Pfam" id="PF18765"/>
    </source>
</evidence>
<feature type="domain" description="Polymerase beta nucleotidyltransferase" evidence="1">
    <location>
        <begin position="11"/>
        <end position="98"/>
    </location>
</feature>
<dbReference type="InterPro" id="IPR041633">
    <property type="entry name" value="Polbeta"/>
</dbReference>
<comment type="caution">
    <text evidence="2">The sequence shown here is derived from an EMBL/GenBank/DDBJ whole genome shotgun (WGS) entry which is preliminary data.</text>
</comment>
<dbReference type="SUPFAM" id="SSF81301">
    <property type="entry name" value="Nucleotidyltransferase"/>
    <property type="match status" value="1"/>
</dbReference>
<dbReference type="Proteomes" id="UP000471031">
    <property type="component" value="Unassembled WGS sequence"/>
</dbReference>
<dbReference type="Gene3D" id="3.30.460.10">
    <property type="entry name" value="Beta Polymerase, domain 2"/>
    <property type="match status" value="1"/>
</dbReference>
<dbReference type="Pfam" id="PF18765">
    <property type="entry name" value="Polbeta"/>
    <property type="match status" value="1"/>
</dbReference>
<proteinExistence type="predicted"/>
<gene>
    <name evidence="2" type="ORF">GTO89_01175</name>
</gene>
<accession>A0A845L7T4</accession>
<dbReference type="RefSeq" id="WP_161260219.1">
    <property type="nucleotide sequence ID" value="NZ_JAFBDC010000001.1"/>
</dbReference>
<dbReference type="CDD" id="cd05403">
    <property type="entry name" value="NT_KNTase_like"/>
    <property type="match status" value="1"/>
</dbReference>
<dbReference type="OrthoDB" id="9816197at2"/>
<name>A0A845L7T4_HELGE</name>
<keyword evidence="2" id="KW-0808">Transferase</keyword>
<dbReference type="InterPro" id="IPR052930">
    <property type="entry name" value="TA_antitoxin_MntA"/>
</dbReference>
<protein>
    <submittedName>
        <fullName evidence="2">Nucleotidyltransferase domain-containing protein</fullName>
    </submittedName>
</protein>
<evidence type="ECO:0000313" key="2">
    <source>
        <dbReference type="EMBL" id="MZP41641.1"/>
    </source>
</evidence>
<sequence length="108" mass="12334">MTITDIPGVNQLLQQLVKKSEIEQIILFGSRARGDNEERSDIDLAIAAPNVTLHQWFDIMDLVEEADTLYSFDIIRYEEVSSTLKDRIAIEGKVLFRRGAKSDNKPIR</sequence>
<evidence type="ECO:0000313" key="3">
    <source>
        <dbReference type="Proteomes" id="UP000471031"/>
    </source>
</evidence>
<dbReference type="PANTHER" id="PTHR43852:SF3">
    <property type="entry name" value="NUCLEOTIDYLTRANSFERASE"/>
    <property type="match status" value="1"/>
</dbReference>
<reference evidence="2 3" key="1">
    <citation type="submission" date="2020-01" db="EMBL/GenBank/DDBJ databases">
        <title>Whole genome sequence of Heliobacterium gestii DSM 11169.</title>
        <authorList>
            <person name="Kyndt J.A."/>
            <person name="Meyer T.E."/>
        </authorList>
    </citation>
    <scope>NUCLEOTIDE SEQUENCE [LARGE SCALE GENOMIC DNA]</scope>
    <source>
        <strain evidence="2 3">DSM 11169</strain>
    </source>
</reference>
<organism evidence="2 3">
    <name type="scientific">Heliomicrobium gestii</name>
    <name type="common">Heliobacterium gestii</name>
    <dbReference type="NCBI Taxonomy" id="2699"/>
    <lineage>
        <taxon>Bacteria</taxon>
        <taxon>Bacillati</taxon>
        <taxon>Bacillota</taxon>
        <taxon>Clostridia</taxon>
        <taxon>Eubacteriales</taxon>
        <taxon>Heliobacteriaceae</taxon>
        <taxon>Heliomicrobium</taxon>
    </lineage>
</organism>
<dbReference type="GO" id="GO:0016740">
    <property type="term" value="F:transferase activity"/>
    <property type="evidence" value="ECO:0007669"/>
    <property type="project" value="UniProtKB-KW"/>
</dbReference>
<dbReference type="PANTHER" id="PTHR43852">
    <property type="entry name" value="NUCLEOTIDYLTRANSFERASE"/>
    <property type="match status" value="1"/>
</dbReference>
<dbReference type="InterPro" id="IPR043519">
    <property type="entry name" value="NT_sf"/>
</dbReference>